<evidence type="ECO:0000313" key="2">
    <source>
        <dbReference type="EMBL" id="GCE12520.1"/>
    </source>
</evidence>
<dbReference type="Proteomes" id="UP000287352">
    <property type="component" value="Unassembled WGS sequence"/>
</dbReference>
<keyword evidence="1" id="KW-0812">Transmembrane</keyword>
<keyword evidence="1" id="KW-0472">Membrane</keyword>
<dbReference type="EMBL" id="BIFR01000001">
    <property type="protein sequence ID" value="GCE12520.1"/>
    <property type="molecule type" value="Genomic_DNA"/>
</dbReference>
<feature type="transmembrane region" description="Helical" evidence="1">
    <location>
        <begin position="397"/>
        <end position="415"/>
    </location>
</feature>
<dbReference type="Pfam" id="PF19597">
    <property type="entry name" value="TrbL_4"/>
    <property type="match status" value="1"/>
</dbReference>
<feature type="transmembrane region" description="Helical" evidence="1">
    <location>
        <begin position="258"/>
        <end position="277"/>
    </location>
</feature>
<dbReference type="AlphaFoldDB" id="A0A402A043"/>
<feature type="transmembrane region" description="Helical" evidence="1">
    <location>
        <begin position="316"/>
        <end position="335"/>
    </location>
</feature>
<accession>A0A402A043</accession>
<evidence type="ECO:0000313" key="3">
    <source>
        <dbReference type="Proteomes" id="UP000287352"/>
    </source>
</evidence>
<dbReference type="InterPro" id="IPR046084">
    <property type="entry name" value="TrbL_4"/>
</dbReference>
<organism evidence="2 3">
    <name type="scientific">Tengunoibacter tsumagoiensis</name>
    <dbReference type="NCBI Taxonomy" id="2014871"/>
    <lineage>
        <taxon>Bacteria</taxon>
        <taxon>Bacillati</taxon>
        <taxon>Chloroflexota</taxon>
        <taxon>Ktedonobacteria</taxon>
        <taxon>Ktedonobacterales</taxon>
        <taxon>Dictyobacteraceae</taxon>
        <taxon>Tengunoibacter</taxon>
    </lineage>
</organism>
<reference evidence="3" key="1">
    <citation type="submission" date="2018-12" db="EMBL/GenBank/DDBJ databases">
        <title>Tengunoibacter tsumagoiensis gen. nov., sp. nov., Dictyobacter kobayashii sp. nov., D. alpinus sp. nov., and D. joshuensis sp. nov. and description of Dictyobacteraceae fam. nov. within the order Ktedonobacterales isolated from Tengu-no-mugimeshi.</title>
        <authorList>
            <person name="Wang C.M."/>
            <person name="Zheng Y."/>
            <person name="Sakai Y."/>
            <person name="Toyoda A."/>
            <person name="Minakuchi Y."/>
            <person name="Abe K."/>
            <person name="Yokota A."/>
            <person name="Yabe S."/>
        </authorList>
    </citation>
    <scope>NUCLEOTIDE SEQUENCE [LARGE SCALE GENOMIC DNA]</scope>
    <source>
        <strain evidence="3">Uno3</strain>
    </source>
</reference>
<feature type="transmembrane region" description="Helical" evidence="1">
    <location>
        <begin position="342"/>
        <end position="360"/>
    </location>
</feature>
<gene>
    <name evidence="2" type="ORF">KTT_23790</name>
</gene>
<name>A0A402A043_9CHLR</name>
<feature type="transmembrane region" description="Helical" evidence="1">
    <location>
        <begin position="42"/>
        <end position="62"/>
    </location>
</feature>
<proteinExistence type="predicted"/>
<feature type="transmembrane region" description="Helical" evidence="1">
    <location>
        <begin position="224"/>
        <end position="246"/>
    </location>
</feature>
<keyword evidence="1" id="KW-1133">Transmembrane helix</keyword>
<evidence type="ECO:0000256" key="1">
    <source>
        <dbReference type="SAM" id="Phobius"/>
    </source>
</evidence>
<protein>
    <submittedName>
        <fullName evidence="2">Uncharacterized protein</fullName>
    </submittedName>
</protein>
<keyword evidence="3" id="KW-1185">Reference proteome</keyword>
<comment type="caution">
    <text evidence="2">The sequence shown here is derived from an EMBL/GenBank/DDBJ whole genome shotgun (WGS) entry which is preliminary data.</text>
</comment>
<sequence>MPEEVFSTVTRSASRTITFEFHHLIARQPQLDAQQQRRLKRLCWTVSGFLLLLALVMNVWLVPHSSPITNAPGRSGKGGVSQTYGNSICGHADDVFHRLGFASAQVPTTRQLQELPRPGRTSSTDASTYDPATDVLCTSGWNSLYTQFVQTHASMMGAAHAPTDSVYGLDWVQGILGGLLSSCMKGLGDFLNQVIGWFNSLLFFISTPHEDTDQMPVVAALHGWMVTVVGSALGLILVIGGYNYMLQPNSTFREMAPRLAFAAIAAALSMTFIHQFIDLSNELCLGVQSALVTAGIGDLNLPLGIINWPTAPVYEILTYLIDLVMCLLLGIEMLVRIATLDLLIVLAPLGMLCFALPQTIAWERLWVQSFVATLIVQFLQEICIGMGSALIGSFGHASMTIMSLLIGIAALYVAFKVPNMLLSSVVKSTMGEVHRDFGNTIRSVAETALLMAA</sequence>